<evidence type="ECO:0000256" key="5">
    <source>
        <dbReference type="ARBA" id="ARBA00022679"/>
    </source>
</evidence>
<comment type="caution">
    <text evidence="13">The sequence shown here is derived from an EMBL/GenBank/DDBJ whole genome shotgun (WGS) entry which is preliminary data.</text>
</comment>
<dbReference type="GO" id="GO:0046872">
    <property type="term" value="F:metal ion binding"/>
    <property type="evidence" value="ECO:0007669"/>
    <property type="project" value="UniProtKB-KW"/>
</dbReference>
<evidence type="ECO:0000256" key="10">
    <source>
        <dbReference type="ARBA" id="ARBA00033171"/>
    </source>
</evidence>
<comment type="subunit">
    <text evidence="4">Homodimer.</text>
</comment>
<evidence type="ECO:0000256" key="2">
    <source>
        <dbReference type="ARBA" id="ARBA00004948"/>
    </source>
</evidence>
<keyword evidence="5" id="KW-0808">Transferase</keyword>
<dbReference type="InterPro" id="IPR006311">
    <property type="entry name" value="TAT_signal"/>
</dbReference>
<comment type="pathway">
    <text evidence="2">Cofactor biosynthesis; thiamine diphosphate biosynthesis.</text>
</comment>
<keyword evidence="9" id="KW-0408">Iron</keyword>
<dbReference type="GO" id="GO:0016740">
    <property type="term" value="F:transferase activity"/>
    <property type="evidence" value="ECO:0007669"/>
    <property type="project" value="UniProtKB-KW"/>
</dbReference>
<evidence type="ECO:0000256" key="4">
    <source>
        <dbReference type="ARBA" id="ARBA00011738"/>
    </source>
</evidence>
<dbReference type="Proteomes" id="UP000604475">
    <property type="component" value="Unassembled WGS sequence"/>
</dbReference>
<dbReference type="PANTHER" id="PTHR31528">
    <property type="entry name" value="4-AMINO-5-HYDROXYMETHYL-2-METHYLPYRIMIDINE PHOSPHATE SYNTHASE THI11-RELATED"/>
    <property type="match status" value="1"/>
</dbReference>
<dbReference type="Pfam" id="PF09084">
    <property type="entry name" value="NMT1"/>
    <property type="match status" value="1"/>
</dbReference>
<keyword evidence="6" id="KW-0479">Metal-binding</keyword>
<keyword evidence="7" id="KW-0663">Pyridoxal phosphate</keyword>
<comment type="function">
    <text evidence="1">Responsible for the formation of the pyrimidine heterocycle in the thiamine biosynthesis pathway. Catalyzes the formation of hydroxymethylpyrimidine phosphate (HMP-P) from histidine and pyridoxal phosphate (PLP). The protein uses PLP and the active site histidine to form HMP-P, generating an inactive enzyme. The enzyme can only undergo a single turnover, which suggests it is a suicide enzyme.</text>
</comment>
<dbReference type="PROSITE" id="PS51257">
    <property type="entry name" value="PROKAR_LIPOPROTEIN"/>
    <property type="match status" value="1"/>
</dbReference>
<accession>A0A937REG0</accession>
<gene>
    <name evidence="13" type="ORF">I7412_26265</name>
</gene>
<evidence type="ECO:0000256" key="3">
    <source>
        <dbReference type="ARBA" id="ARBA00009406"/>
    </source>
</evidence>
<keyword evidence="8" id="KW-0784">Thiamine biosynthesis</keyword>
<evidence type="ECO:0000256" key="11">
    <source>
        <dbReference type="ARBA" id="ARBA00048179"/>
    </source>
</evidence>
<dbReference type="GO" id="GO:0009228">
    <property type="term" value="P:thiamine biosynthetic process"/>
    <property type="evidence" value="ECO:0007669"/>
    <property type="project" value="UniProtKB-KW"/>
</dbReference>
<evidence type="ECO:0000256" key="1">
    <source>
        <dbReference type="ARBA" id="ARBA00003469"/>
    </source>
</evidence>
<evidence type="ECO:0000256" key="7">
    <source>
        <dbReference type="ARBA" id="ARBA00022898"/>
    </source>
</evidence>
<feature type="domain" description="SsuA/THI5-like" evidence="12">
    <location>
        <begin position="63"/>
        <end position="272"/>
    </location>
</feature>
<keyword evidence="14" id="KW-1185">Reference proteome</keyword>
<reference evidence="13" key="1">
    <citation type="submission" date="2020-12" db="EMBL/GenBank/DDBJ databases">
        <title>Genomic characterization of non-nitrogen-fixing Frankia strains.</title>
        <authorList>
            <person name="Carlos-Shanley C."/>
            <person name="Guerra T."/>
            <person name="Hahn D."/>
        </authorList>
    </citation>
    <scope>NUCLEOTIDE SEQUENCE</scope>
    <source>
        <strain evidence="13">CN6</strain>
    </source>
</reference>
<dbReference type="Gene3D" id="3.40.190.10">
    <property type="entry name" value="Periplasmic binding protein-like II"/>
    <property type="match status" value="2"/>
</dbReference>
<evidence type="ECO:0000256" key="8">
    <source>
        <dbReference type="ARBA" id="ARBA00022977"/>
    </source>
</evidence>
<evidence type="ECO:0000313" key="13">
    <source>
        <dbReference type="EMBL" id="MBL7630603.1"/>
    </source>
</evidence>
<evidence type="ECO:0000259" key="12">
    <source>
        <dbReference type="Pfam" id="PF09084"/>
    </source>
</evidence>
<evidence type="ECO:0000256" key="9">
    <source>
        <dbReference type="ARBA" id="ARBA00023004"/>
    </source>
</evidence>
<comment type="catalytic activity">
    <reaction evidence="11">
        <text>N(6)-(pyridoxal phosphate)-L-lysyl-[4-amino-5-hydroxymethyl-2-methylpyrimidine phosphate synthase] + L-histidyl-[4-amino-5-hydroxymethyl-2-methylpyrimidine phosphate synthase] + 2 Fe(3+) + 4 H2O = L-lysyl-[4-amino-5-hydroxymethyl-2-methylpyrimidine phosphate synthase] + (2S)-2-amino-5-hydroxy-4-oxopentanoyl-[4-amino-5-hydroxymethyl-2-methylpyrimidine phosphate synthase] + 4-amino-2-methyl-5-(phosphooxymethyl)pyrimidine + 3-oxopropanoate + 2 Fe(2+) + 2 H(+)</text>
        <dbReference type="Rhea" id="RHEA:65756"/>
        <dbReference type="Rhea" id="RHEA-COMP:16892"/>
        <dbReference type="Rhea" id="RHEA-COMP:16893"/>
        <dbReference type="Rhea" id="RHEA-COMP:16894"/>
        <dbReference type="Rhea" id="RHEA-COMP:16895"/>
        <dbReference type="ChEBI" id="CHEBI:15377"/>
        <dbReference type="ChEBI" id="CHEBI:15378"/>
        <dbReference type="ChEBI" id="CHEBI:29033"/>
        <dbReference type="ChEBI" id="CHEBI:29034"/>
        <dbReference type="ChEBI" id="CHEBI:29969"/>
        <dbReference type="ChEBI" id="CHEBI:29979"/>
        <dbReference type="ChEBI" id="CHEBI:33190"/>
        <dbReference type="ChEBI" id="CHEBI:58354"/>
        <dbReference type="ChEBI" id="CHEBI:143915"/>
        <dbReference type="ChEBI" id="CHEBI:157692"/>
    </reaction>
    <physiologicalReaction direction="left-to-right" evidence="11">
        <dbReference type="Rhea" id="RHEA:65757"/>
    </physiologicalReaction>
</comment>
<sequence>MTTGFNRRGFLKRGAGVTAGAAALAIGGSGLLVACGDDDEGSSSGDGASSFGELTYRLSWIKNVEFAGAYIADQKGFYKEAGFDKVSLIAGGPSATPQDTDVATGKAFVGISSPDITGSAILNEDFPLKIVGAQYQKNPFAILSMADNPIKTAQDMVGKKIGVQATNESVWSAFLKANNLDPASIEKVPVEFDPLPLTTGQADGWFSFITNEPNALRIAGFDVVTFLLADFNYPLVSEVLVVTDETLANEREKLKAFLVAEIKGWTESLKDPVLGAKYAVEIYGKDLGTLEVEEQTLESKDQNKLILTEDTKKNGLFTITPALIEENIATLKLAGLELKAEDLFDLSVLTEVYEEHPELITALADLTA</sequence>
<proteinExistence type="inferred from homology"/>
<dbReference type="AlphaFoldDB" id="A0A937REG0"/>
<name>A0A937REG0_9ACTN</name>
<comment type="similarity">
    <text evidence="3">Belongs to the NMT1/THI5 family.</text>
</comment>
<dbReference type="PROSITE" id="PS51318">
    <property type="entry name" value="TAT"/>
    <property type="match status" value="1"/>
</dbReference>
<dbReference type="InterPro" id="IPR027939">
    <property type="entry name" value="NMT1/THI5"/>
</dbReference>
<dbReference type="InterPro" id="IPR015168">
    <property type="entry name" value="SsuA/THI5"/>
</dbReference>
<evidence type="ECO:0000313" key="14">
    <source>
        <dbReference type="Proteomes" id="UP000604475"/>
    </source>
</evidence>
<protein>
    <recommendedName>
        <fullName evidence="10">Thiamine pyrimidine synthase</fullName>
    </recommendedName>
</protein>
<organism evidence="13 14">
    <name type="scientific">Frankia nepalensis</name>
    <dbReference type="NCBI Taxonomy" id="1836974"/>
    <lineage>
        <taxon>Bacteria</taxon>
        <taxon>Bacillati</taxon>
        <taxon>Actinomycetota</taxon>
        <taxon>Actinomycetes</taxon>
        <taxon>Frankiales</taxon>
        <taxon>Frankiaceae</taxon>
        <taxon>Frankia</taxon>
    </lineage>
</organism>
<dbReference type="PANTHER" id="PTHR31528:SF1">
    <property type="entry name" value="4-AMINO-5-HYDROXYMETHYL-2-METHYLPYRIMIDINE PHOSPHATE SYNTHASE THI11-RELATED"/>
    <property type="match status" value="1"/>
</dbReference>
<dbReference type="SUPFAM" id="SSF53850">
    <property type="entry name" value="Periplasmic binding protein-like II"/>
    <property type="match status" value="1"/>
</dbReference>
<dbReference type="EMBL" id="JAEACQ010000252">
    <property type="protein sequence ID" value="MBL7630603.1"/>
    <property type="molecule type" value="Genomic_DNA"/>
</dbReference>
<evidence type="ECO:0000256" key="6">
    <source>
        <dbReference type="ARBA" id="ARBA00022723"/>
    </source>
</evidence>